<accession>A0AAE0NN70</accession>
<keyword evidence="2" id="KW-0732">Signal</keyword>
<dbReference type="Proteomes" id="UP001287356">
    <property type="component" value="Unassembled WGS sequence"/>
</dbReference>
<proteinExistence type="predicted"/>
<reference evidence="3" key="1">
    <citation type="journal article" date="2023" name="Mol. Phylogenet. Evol.">
        <title>Genome-scale phylogeny and comparative genomics of the fungal order Sordariales.</title>
        <authorList>
            <person name="Hensen N."/>
            <person name="Bonometti L."/>
            <person name="Westerberg I."/>
            <person name="Brannstrom I.O."/>
            <person name="Guillou S."/>
            <person name="Cros-Aarteil S."/>
            <person name="Calhoun S."/>
            <person name="Haridas S."/>
            <person name="Kuo A."/>
            <person name="Mondo S."/>
            <person name="Pangilinan J."/>
            <person name="Riley R."/>
            <person name="LaButti K."/>
            <person name="Andreopoulos B."/>
            <person name="Lipzen A."/>
            <person name="Chen C."/>
            <person name="Yan M."/>
            <person name="Daum C."/>
            <person name="Ng V."/>
            <person name="Clum A."/>
            <person name="Steindorff A."/>
            <person name="Ohm R.A."/>
            <person name="Martin F."/>
            <person name="Silar P."/>
            <person name="Natvig D.O."/>
            <person name="Lalanne C."/>
            <person name="Gautier V."/>
            <person name="Ament-Velasquez S.L."/>
            <person name="Kruys A."/>
            <person name="Hutchinson M.I."/>
            <person name="Powell A.J."/>
            <person name="Barry K."/>
            <person name="Miller A.N."/>
            <person name="Grigoriev I.V."/>
            <person name="Debuchy R."/>
            <person name="Gladieux P."/>
            <person name="Hiltunen Thoren M."/>
            <person name="Johannesson H."/>
        </authorList>
    </citation>
    <scope>NUCLEOTIDE SEQUENCE</scope>
    <source>
        <strain evidence="3">CBS 958.72</strain>
    </source>
</reference>
<dbReference type="EMBL" id="JAULSN010000001">
    <property type="protein sequence ID" value="KAK3384632.1"/>
    <property type="molecule type" value="Genomic_DNA"/>
</dbReference>
<protein>
    <recommendedName>
        <fullName evidence="5">Secreted protein</fullName>
    </recommendedName>
</protein>
<name>A0AAE0NN70_9PEZI</name>
<feature type="region of interest" description="Disordered" evidence="1">
    <location>
        <begin position="48"/>
        <end position="71"/>
    </location>
</feature>
<reference evidence="3" key="2">
    <citation type="submission" date="2023-06" db="EMBL/GenBank/DDBJ databases">
        <authorList>
            <consortium name="Lawrence Berkeley National Laboratory"/>
            <person name="Haridas S."/>
            <person name="Hensen N."/>
            <person name="Bonometti L."/>
            <person name="Westerberg I."/>
            <person name="Brannstrom I.O."/>
            <person name="Guillou S."/>
            <person name="Cros-Aarteil S."/>
            <person name="Calhoun S."/>
            <person name="Kuo A."/>
            <person name="Mondo S."/>
            <person name="Pangilinan J."/>
            <person name="Riley R."/>
            <person name="Labutti K."/>
            <person name="Andreopoulos B."/>
            <person name="Lipzen A."/>
            <person name="Chen C."/>
            <person name="Yanf M."/>
            <person name="Daum C."/>
            <person name="Ng V."/>
            <person name="Clum A."/>
            <person name="Steindorff A."/>
            <person name="Ohm R."/>
            <person name="Martin F."/>
            <person name="Silar P."/>
            <person name="Natvig D."/>
            <person name="Lalanne C."/>
            <person name="Gautier V."/>
            <person name="Ament-Velasquez S.L."/>
            <person name="Kruys A."/>
            <person name="Hutchinson M.I."/>
            <person name="Powell A.J."/>
            <person name="Barry K."/>
            <person name="Miller A.N."/>
            <person name="Grigoriev I.V."/>
            <person name="Debuchy R."/>
            <person name="Gladieux P."/>
            <person name="Thoren M.H."/>
            <person name="Johannesson H."/>
        </authorList>
    </citation>
    <scope>NUCLEOTIDE SEQUENCE</scope>
    <source>
        <strain evidence="3">CBS 958.72</strain>
    </source>
</reference>
<evidence type="ECO:0000313" key="4">
    <source>
        <dbReference type="Proteomes" id="UP001287356"/>
    </source>
</evidence>
<feature type="compositionally biased region" description="Basic and acidic residues" evidence="1">
    <location>
        <begin position="52"/>
        <end position="61"/>
    </location>
</feature>
<comment type="caution">
    <text evidence="3">The sequence shown here is derived from an EMBL/GenBank/DDBJ whole genome shotgun (WGS) entry which is preliminary data.</text>
</comment>
<keyword evidence="4" id="KW-1185">Reference proteome</keyword>
<evidence type="ECO:0008006" key="5">
    <source>
        <dbReference type="Google" id="ProtNLM"/>
    </source>
</evidence>
<gene>
    <name evidence="3" type="ORF">B0T24DRAFT_93920</name>
</gene>
<evidence type="ECO:0000313" key="3">
    <source>
        <dbReference type="EMBL" id="KAK3384632.1"/>
    </source>
</evidence>
<feature type="chain" id="PRO_5042119097" description="Secreted protein" evidence="2">
    <location>
        <begin position="33"/>
        <end position="162"/>
    </location>
</feature>
<evidence type="ECO:0000256" key="2">
    <source>
        <dbReference type="SAM" id="SignalP"/>
    </source>
</evidence>
<dbReference type="AlphaFoldDB" id="A0AAE0NN70"/>
<evidence type="ECO:0000256" key="1">
    <source>
        <dbReference type="SAM" id="MobiDB-lite"/>
    </source>
</evidence>
<sequence length="162" mass="18388">MDGWQEGQSRCCCRCCCLLAPLLLFHFRQGIATLPGSVPSWKGGAVQSVHTLSRDRQDTREGRRKKRKGLSCSVRKPAPRYRYFRTQPSGVPEIIWQEQKRATGPRCWDQKDRSDCWGREKKTWALALGGVFRPTGKAVPCLSPSACLSGTQQTRWPTTLFF</sequence>
<organism evidence="3 4">
    <name type="scientific">Lasiosphaeria ovina</name>
    <dbReference type="NCBI Taxonomy" id="92902"/>
    <lineage>
        <taxon>Eukaryota</taxon>
        <taxon>Fungi</taxon>
        <taxon>Dikarya</taxon>
        <taxon>Ascomycota</taxon>
        <taxon>Pezizomycotina</taxon>
        <taxon>Sordariomycetes</taxon>
        <taxon>Sordariomycetidae</taxon>
        <taxon>Sordariales</taxon>
        <taxon>Lasiosphaeriaceae</taxon>
        <taxon>Lasiosphaeria</taxon>
    </lineage>
</organism>
<feature type="signal peptide" evidence="2">
    <location>
        <begin position="1"/>
        <end position="32"/>
    </location>
</feature>